<feature type="domain" description="Peptidase S24/S26A/S26B/S26C" evidence="4">
    <location>
        <begin position="146"/>
        <end position="257"/>
    </location>
</feature>
<dbReference type="CDD" id="cd06529">
    <property type="entry name" value="S24_LexA-like"/>
    <property type="match status" value="1"/>
</dbReference>
<comment type="caution">
    <text evidence="5">The sequence shown here is derived from an EMBL/GenBank/DDBJ whole genome shotgun (WGS) entry which is preliminary data.</text>
</comment>
<keyword evidence="6" id="KW-1185">Reference proteome</keyword>
<keyword evidence="1" id="KW-0805">Transcription regulation</keyword>
<dbReference type="InterPro" id="IPR039418">
    <property type="entry name" value="LexA-like"/>
</dbReference>
<gene>
    <name evidence="5" type="ORF">ACFQU0_10095</name>
</gene>
<name>A0ABW2SC45_9BURK</name>
<dbReference type="InterPro" id="IPR015927">
    <property type="entry name" value="Peptidase_S24_S26A/B/C"/>
</dbReference>
<keyword evidence="2" id="KW-0238">DNA-binding</keyword>
<dbReference type="Gene3D" id="2.10.109.10">
    <property type="entry name" value="Umud Fragment, subunit A"/>
    <property type="match status" value="1"/>
</dbReference>
<dbReference type="PANTHER" id="PTHR40661">
    <property type="match status" value="1"/>
</dbReference>
<dbReference type="InterPro" id="IPR036286">
    <property type="entry name" value="LexA/Signal_pep-like_sf"/>
</dbReference>
<reference evidence="6" key="1">
    <citation type="journal article" date="2019" name="Int. J. Syst. Evol. Microbiol.">
        <title>The Global Catalogue of Microorganisms (GCM) 10K type strain sequencing project: providing services to taxonomists for standard genome sequencing and annotation.</title>
        <authorList>
            <consortium name="The Broad Institute Genomics Platform"/>
            <consortium name="The Broad Institute Genome Sequencing Center for Infectious Disease"/>
            <person name="Wu L."/>
            <person name="Ma J."/>
        </authorList>
    </citation>
    <scope>NUCLEOTIDE SEQUENCE [LARGE SCALE GENOMIC DNA]</scope>
    <source>
        <strain evidence="6">CCUG 53903</strain>
    </source>
</reference>
<sequence>MDDWRMDKKLRLQALLGLLRERYCSGNGAELGRRIETDGTYINRLFYEPGKPGGKNVGPDIMDKATRAFNLPRGFWEMDLGEAAAAIGAVSAEPPTNVVAAGPTSSTEVLSLPATSPDTTDVVIHQYGTGGAMGTGLVLQEQPGIIKEWRVSDEWLRLNVPHYSAKKNLAIVTGFGPSMKPMFNPGDPLLVDTGVKVVDHEGVYFFRVGEEGFIKIVQRVPEFDGPGFVLRIISKNEDYKPYDISPKNPHFEVLGKVLTVWRSEQH</sequence>
<dbReference type="EMBL" id="JBHTBZ010000020">
    <property type="protein sequence ID" value="MFC7460779.1"/>
    <property type="molecule type" value="Genomic_DNA"/>
</dbReference>
<accession>A0ABW2SC45</accession>
<dbReference type="SUPFAM" id="SSF51306">
    <property type="entry name" value="LexA/Signal peptidase"/>
    <property type="match status" value="1"/>
</dbReference>
<proteinExistence type="predicted"/>
<dbReference type="RefSeq" id="WP_382200352.1">
    <property type="nucleotide sequence ID" value="NZ_JBHTBZ010000020.1"/>
</dbReference>
<dbReference type="PANTHER" id="PTHR40661:SF3">
    <property type="entry name" value="FELS-1 PROPHAGE TRANSCRIPTIONAL REGULATOR"/>
    <property type="match status" value="1"/>
</dbReference>
<evidence type="ECO:0000256" key="2">
    <source>
        <dbReference type="ARBA" id="ARBA00023125"/>
    </source>
</evidence>
<evidence type="ECO:0000256" key="3">
    <source>
        <dbReference type="ARBA" id="ARBA00023163"/>
    </source>
</evidence>
<protein>
    <submittedName>
        <fullName evidence="5">Helix-turn-helix transcriptional regulator</fullName>
    </submittedName>
</protein>
<evidence type="ECO:0000313" key="5">
    <source>
        <dbReference type="EMBL" id="MFC7460779.1"/>
    </source>
</evidence>
<dbReference type="Proteomes" id="UP001596457">
    <property type="component" value="Unassembled WGS sequence"/>
</dbReference>
<evidence type="ECO:0000259" key="4">
    <source>
        <dbReference type="Pfam" id="PF00717"/>
    </source>
</evidence>
<organism evidence="5 6">
    <name type="scientific">Hydrogenophaga defluvii</name>
    <dbReference type="NCBI Taxonomy" id="249410"/>
    <lineage>
        <taxon>Bacteria</taxon>
        <taxon>Pseudomonadati</taxon>
        <taxon>Pseudomonadota</taxon>
        <taxon>Betaproteobacteria</taxon>
        <taxon>Burkholderiales</taxon>
        <taxon>Comamonadaceae</taxon>
        <taxon>Hydrogenophaga</taxon>
    </lineage>
</organism>
<evidence type="ECO:0000256" key="1">
    <source>
        <dbReference type="ARBA" id="ARBA00023015"/>
    </source>
</evidence>
<dbReference type="Pfam" id="PF00717">
    <property type="entry name" value="Peptidase_S24"/>
    <property type="match status" value="1"/>
</dbReference>
<evidence type="ECO:0000313" key="6">
    <source>
        <dbReference type="Proteomes" id="UP001596457"/>
    </source>
</evidence>
<keyword evidence="3" id="KW-0804">Transcription</keyword>